<proteinExistence type="predicted"/>
<sequence length="170" mass="17894">MTRARAAVGIAAVLVCLASTAYIVAGTVSVHRLHSTTAASNHALVDVGGTRDLARQVQSAMTTLWSYDYRDLDQSKTDAAKLGTKGFTKQYASVFANILELAPEQKAVVTATVTQVAVQRLHGDKATAIVFLSQSATKAGSDTPSTAAARLKVGMQRQSGTWKVASVVPF</sequence>
<reference evidence="3 4" key="1">
    <citation type="submission" date="2018-11" db="EMBL/GenBank/DDBJ databases">
        <authorList>
            <person name="Li F."/>
        </authorList>
    </citation>
    <scope>NUCLEOTIDE SEQUENCE [LARGE SCALE GENOMIC DNA]</scope>
    <source>
        <strain evidence="3 4">KIS18-7</strain>
    </source>
</reference>
<dbReference type="GO" id="GO:0016020">
    <property type="term" value="C:membrane"/>
    <property type="evidence" value="ECO:0007669"/>
    <property type="project" value="UniProtKB-SubCell"/>
</dbReference>
<name>A0A3N0DX50_9ACTN</name>
<evidence type="ECO:0000256" key="2">
    <source>
        <dbReference type="ARBA" id="ARBA00023136"/>
    </source>
</evidence>
<evidence type="ECO:0008006" key="5">
    <source>
        <dbReference type="Google" id="ProtNLM"/>
    </source>
</evidence>
<comment type="subcellular location">
    <subcellularLocation>
        <location evidence="1">Membrane</location>
    </subcellularLocation>
</comment>
<protein>
    <recommendedName>
        <fullName evidence="5">SnoaL-like domain-containing protein</fullName>
    </recommendedName>
</protein>
<organism evidence="3 4">
    <name type="scientific">Nocardioides marmorisolisilvae</name>
    <dbReference type="NCBI Taxonomy" id="1542737"/>
    <lineage>
        <taxon>Bacteria</taxon>
        <taxon>Bacillati</taxon>
        <taxon>Actinomycetota</taxon>
        <taxon>Actinomycetes</taxon>
        <taxon>Propionibacteriales</taxon>
        <taxon>Nocardioidaceae</taxon>
        <taxon>Nocardioides</taxon>
    </lineage>
</organism>
<evidence type="ECO:0000313" key="3">
    <source>
        <dbReference type="EMBL" id="RNL80167.1"/>
    </source>
</evidence>
<dbReference type="OrthoDB" id="5192320at2"/>
<accession>A0A3N0DX50</accession>
<dbReference type="RefSeq" id="WP_123234669.1">
    <property type="nucleotide sequence ID" value="NZ_RJSG01000002.1"/>
</dbReference>
<evidence type="ECO:0000256" key="1">
    <source>
        <dbReference type="ARBA" id="ARBA00004370"/>
    </source>
</evidence>
<comment type="caution">
    <text evidence="3">The sequence shown here is derived from an EMBL/GenBank/DDBJ whole genome shotgun (WGS) entry which is preliminary data.</text>
</comment>
<dbReference type="AlphaFoldDB" id="A0A3N0DX50"/>
<dbReference type="PANTHER" id="PTHR37042:SF4">
    <property type="entry name" value="OUTER MEMBRANE PROTEIN RV1973"/>
    <property type="match status" value="1"/>
</dbReference>
<dbReference type="Proteomes" id="UP000277094">
    <property type="component" value="Unassembled WGS sequence"/>
</dbReference>
<evidence type="ECO:0000313" key="4">
    <source>
        <dbReference type="Proteomes" id="UP000277094"/>
    </source>
</evidence>
<dbReference type="PANTHER" id="PTHR37042">
    <property type="entry name" value="OUTER MEMBRANE PROTEIN RV1973"/>
    <property type="match status" value="1"/>
</dbReference>
<gene>
    <name evidence="3" type="ORF">EFL95_14795</name>
</gene>
<keyword evidence="2" id="KW-0472">Membrane</keyword>
<keyword evidence="4" id="KW-1185">Reference proteome</keyword>
<dbReference type="EMBL" id="RJSG01000002">
    <property type="protein sequence ID" value="RNL80167.1"/>
    <property type="molecule type" value="Genomic_DNA"/>
</dbReference>